<name>A0A814YFW8_9BILA</name>
<evidence type="ECO:0000313" key="3">
    <source>
        <dbReference type="EMBL" id="CAF5152059.1"/>
    </source>
</evidence>
<gene>
    <name evidence="3" type="ORF">BYL167_LOCUS72481</name>
    <name evidence="2" type="ORF">CJN711_LOCUS13396</name>
</gene>
<dbReference type="AlphaFoldDB" id="A0A814YFW8"/>
<reference evidence="2" key="1">
    <citation type="submission" date="2021-02" db="EMBL/GenBank/DDBJ databases">
        <authorList>
            <person name="Nowell W R."/>
        </authorList>
    </citation>
    <scope>NUCLEOTIDE SEQUENCE</scope>
</reference>
<dbReference type="Proteomes" id="UP000663855">
    <property type="component" value="Unassembled WGS sequence"/>
</dbReference>
<comment type="caution">
    <text evidence="2">The sequence shown here is derived from an EMBL/GenBank/DDBJ whole genome shotgun (WGS) entry which is preliminary data.</text>
</comment>
<protein>
    <submittedName>
        <fullName evidence="2">Uncharacterized protein</fullName>
    </submittedName>
</protein>
<organism evidence="2 4">
    <name type="scientific">Rotaria magnacalcarata</name>
    <dbReference type="NCBI Taxonomy" id="392030"/>
    <lineage>
        <taxon>Eukaryota</taxon>
        <taxon>Metazoa</taxon>
        <taxon>Spiralia</taxon>
        <taxon>Gnathifera</taxon>
        <taxon>Rotifera</taxon>
        <taxon>Eurotatoria</taxon>
        <taxon>Bdelloidea</taxon>
        <taxon>Philodinida</taxon>
        <taxon>Philodinidae</taxon>
        <taxon>Rotaria</taxon>
    </lineage>
</organism>
<feature type="region of interest" description="Disordered" evidence="1">
    <location>
        <begin position="79"/>
        <end position="102"/>
    </location>
</feature>
<accession>A0A814YFW8</accession>
<sequence length="102" mass="11540">MKKSFRIVHVLTNIRSQSTIRDTFRTAGFVCSSIKNVGNATINSDSDSDEEILTNDISTVLQNLDLLLVHLIIDEQRHNNDEDDDMPTETPPKVIEAMELVR</sequence>
<dbReference type="EMBL" id="CAJNOV010005887">
    <property type="protein sequence ID" value="CAF1228942.1"/>
    <property type="molecule type" value="Genomic_DNA"/>
</dbReference>
<dbReference type="Proteomes" id="UP000681967">
    <property type="component" value="Unassembled WGS sequence"/>
</dbReference>
<evidence type="ECO:0000313" key="2">
    <source>
        <dbReference type="EMBL" id="CAF1228942.1"/>
    </source>
</evidence>
<evidence type="ECO:0000313" key="4">
    <source>
        <dbReference type="Proteomes" id="UP000663855"/>
    </source>
</evidence>
<dbReference type="EMBL" id="CAJOBH010258438">
    <property type="protein sequence ID" value="CAF5152059.1"/>
    <property type="molecule type" value="Genomic_DNA"/>
</dbReference>
<proteinExistence type="predicted"/>
<evidence type="ECO:0000256" key="1">
    <source>
        <dbReference type="SAM" id="MobiDB-lite"/>
    </source>
</evidence>